<dbReference type="EMBL" id="AKGD01000002">
    <property type="protein sequence ID" value="EIT69176.1"/>
    <property type="molecule type" value="Genomic_DNA"/>
</dbReference>
<dbReference type="Proteomes" id="UP000003704">
    <property type="component" value="Unassembled WGS sequence"/>
</dbReference>
<dbReference type="PROSITE" id="PS51779">
    <property type="entry name" value="POTRA"/>
    <property type="match status" value="1"/>
</dbReference>
<dbReference type="STRING" id="1172194.WQQ_27580"/>
<comment type="function">
    <text evidence="9">Essential cell division protein. May link together the upstream cell division proteins, which are predominantly cytoplasmic, with the downstream cell division proteins, which are predominantly periplasmic. May control correct divisome assembly.</text>
</comment>
<evidence type="ECO:0000256" key="4">
    <source>
        <dbReference type="ARBA" id="ARBA00022618"/>
    </source>
</evidence>
<dbReference type="OrthoDB" id="9790370at2"/>
<protein>
    <recommendedName>
        <fullName evidence="9">Cell division protein FtsQ</fullName>
    </recommendedName>
</protein>
<feature type="domain" description="POTRA" evidence="10">
    <location>
        <begin position="53"/>
        <end position="122"/>
    </location>
</feature>
<comment type="similarity">
    <text evidence="9">Belongs to the FtsQ/DivIB family. FtsQ subfamily.</text>
</comment>
<keyword evidence="12" id="KW-1185">Reference proteome</keyword>
<evidence type="ECO:0000256" key="3">
    <source>
        <dbReference type="ARBA" id="ARBA00022519"/>
    </source>
</evidence>
<keyword evidence="5 9" id="KW-0812">Transmembrane</keyword>
<reference evidence="11 12" key="1">
    <citation type="journal article" date="2012" name="J. Bacteriol.">
        <title>Genome Sequence of n-Alkane-Degrading Hydrocarboniphaga effusa Strain AP103T (ATCC BAA-332T).</title>
        <authorList>
            <person name="Chang H.K."/>
            <person name="Zylstra G.J."/>
            <person name="Chae J.C."/>
        </authorList>
    </citation>
    <scope>NUCLEOTIDE SEQUENCE [LARGE SCALE GENOMIC DNA]</scope>
    <source>
        <strain evidence="11 12">AP103</strain>
    </source>
</reference>
<keyword evidence="6 9" id="KW-1133">Transmembrane helix</keyword>
<keyword evidence="3 9" id="KW-0997">Cell inner membrane</keyword>
<gene>
    <name evidence="9" type="primary">ftsQ</name>
    <name evidence="11" type="ORF">WQQ_27580</name>
</gene>
<evidence type="ECO:0000256" key="2">
    <source>
        <dbReference type="ARBA" id="ARBA00022475"/>
    </source>
</evidence>
<evidence type="ECO:0000256" key="9">
    <source>
        <dbReference type="HAMAP-Rule" id="MF_00911"/>
    </source>
</evidence>
<dbReference type="PANTHER" id="PTHR35851:SF1">
    <property type="entry name" value="CELL DIVISION PROTEIN FTSQ"/>
    <property type="match status" value="1"/>
</dbReference>
<evidence type="ECO:0000256" key="6">
    <source>
        <dbReference type="ARBA" id="ARBA00022989"/>
    </source>
</evidence>
<dbReference type="GO" id="GO:0090529">
    <property type="term" value="P:cell septum assembly"/>
    <property type="evidence" value="ECO:0007669"/>
    <property type="project" value="InterPro"/>
</dbReference>
<keyword evidence="7 9" id="KW-0472">Membrane</keyword>
<dbReference type="GO" id="GO:0043093">
    <property type="term" value="P:FtsZ-dependent cytokinesis"/>
    <property type="evidence" value="ECO:0007669"/>
    <property type="project" value="UniProtKB-UniRule"/>
</dbReference>
<comment type="subunit">
    <text evidence="9">Part of a complex composed of FtsB, FtsL and FtsQ.</text>
</comment>
<evidence type="ECO:0000256" key="1">
    <source>
        <dbReference type="ARBA" id="ARBA00004370"/>
    </source>
</evidence>
<feature type="transmembrane region" description="Helical" evidence="9">
    <location>
        <begin position="30"/>
        <end position="50"/>
    </location>
</feature>
<proteinExistence type="inferred from homology"/>
<dbReference type="PATRIC" id="fig|1172194.4.peg.2668"/>
<dbReference type="InterPro" id="IPR013685">
    <property type="entry name" value="POTRA_FtsQ_type"/>
</dbReference>
<accession>I8HZU7</accession>
<dbReference type="InterPro" id="IPR034746">
    <property type="entry name" value="POTRA"/>
</dbReference>
<evidence type="ECO:0000313" key="12">
    <source>
        <dbReference type="Proteomes" id="UP000003704"/>
    </source>
</evidence>
<dbReference type="GO" id="GO:0032153">
    <property type="term" value="C:cell division site"/>
    <property type="evidence" value="ECO:0007669"/>
    <property type="project" value="UniProtKB-UniRule"/>
</dbReference>
<organism evidence="11 12">
    <name type="scientific">Hydrocarboniphaga effusa AP103</name>
    <dbReference type="NCBI Taxonomy" id="1172194"/>
    <lineage>
        <taxon>Bacteria</taxon>
        <taxon>Pseudomonadati</taxon>
        <taxon>Pseudomonadota</taxon>
        <taxon>Gammaproteobacteria</taxon>
        <taxon>Nevskiales</taxon>
        <taxon>Nevskiaceae</taxon>
        <taxon>Hydrocarboniphaga</taxon>
    </lineage>
</organism>
<comment type="subcellular location">
    <subcellularLocation>
        <location evidence="9">Cell inner membrane</location>
        <topology evidence="9">Single-pass type II membrane protein</topology>
    </subcellularLocation>
    <subcellularLocation>
        <location evidence="1">Membrane</location>
    </subcellularLocation>
    <text evidence="9">Localizes to the division septum.</text>
</comment>
<dbReference type="InterPro" id="IPR005548">
    <property type="entry name" value="Cell_div_FtsQ/DivIB_C"/>
</dbReference>
<name>I8HZU7_9GAMM</name>
<evidence type="ECO:0000256" key="8">
    <source>
        <dbReference type="ARBA" id="ARBA00023306"/>
    </source>
</evidence>
<dbReference type="Pfam" id="PF03799">
    <property type="entry name" value="FtsQ_DivIB_C"/>
    <property type="match status" value="1"/>
</dbReference>
<dbReference type="AlphaFoldDB" id="I8HZU7"/>
<dbReference type="PANTHER" id="PTHR35851">
    <property type="entry name" value="CELL DIVISION PROTEIN FTSQ"/>
    <property type="match status" value="1"/>
</dbReference>
<comment type="caution">
    <text evidence="11">The sequence shown here is derived from an EMBL/GenBank/DDBJ whole genome shotgun (WGS) entry which is preliminary data.</text>
</comment>
<evidence type="ECO:0000256" key="7">
    <source>
        <dbReference type="ARBA" id="ARBA00023136"/>
    </source>
</evidence>
<dbReference type="InterPro" id="IPR045335">
    <property type="entry name" value="FtsQ_C_sf"/>
</dbReference>
<sequence>MRAMTVERGARALELPAIDELRNFEIPSRWLWIASLTALLMATTTLAMQWRDPDLSRLRIEGKFERVSPQVLREAALPALGQGFFSVDVDAVRGELTQLPWVAKARVERDWPTGLSIRVWEREPFARWNGESLLDTGGVAFTPAAQDMPESLLRKLPQLSGTPGNEELVASSYRRLSAALEDTVLAINGLTLDARGEWTAQTRMGLTLRLGDGDVADKLPTLTGALLAAVGNRLDEVAYVDLRYTNGFAIGWIANQTGEGKAGAPAAAIQGVKNNG</sequence>
<dbReference type="Gene3D" id="3.10.20.310">
    <property type="entry name" value="membrane protein fhac"/>
    <property type="match status" value="1"/>
</dbReference>
<dbReference type="Gene3D" id="3.40.50.11690">
    <property type="entry name" value="Cell division protein FtsQ/DivIB"/>
    <property type="match status" value="1"/>
</dbReference>
<evidence type="ECO:0000313" key="11">
    <source>
        <dbReference type="EMBL" id="EIT69176.1"/>
    </source>
</evidence>
<keyword evidence="4 9" id="KW-0132">Cell division</keyword>
<dbReference type="HAMAP" id="MF_00911">
    <property type="entry name" value="FtsQ_subfam"/>
    <property type="match status" value="1"/>
</dbReference>
<evidence type="ECO:0000256" key="5">
    <source>
        <dbReference type="ARBA" id="ARBA00022692"/>
    </source>
</evidence>
<keyword evidence="8 9" id="KW-0131">Cell cycle</keyword>
<dbReference type="RefSeq" id="WP_007185699.1">
    <property type="nucleotide sequence ID" value="NZ_AKGD01000002.1"/>
</dbReference>
<evidence type="ECO:0000259" key="10">
    <source>
        <dbReference type="PROSITE" id="PS51779"/>
    </source>
</evidence>
<dbReference type="Pfam" id="PF08478">
    <property type="entry name" value="POTRA_1"/>
    <property type="match status" value="1"/>
</dbReference>
<dbReference type="InterPro" id="IPR026579">
    <property type="entry name" value="FtsQ"/>
</dbReference>
<keyword evidence="2 9" id="KW-1003">Cell membrane</keyword>
<dbReference type="GO" id="GO:0005886">
    <property type="term" value="C:plasma membrane"/>
    <property type="evidence" value="ECO:0007669"/>
    <property type="project" value="UniProtKB-SubCell"/>
</dbReference>